<proteinExistence type="predicted"/>
<keyword evidence="2" id="KW-1185">Reference proteome</keyword>
<accession>A0A194QRK5</accession>
<dbReference type="AlphaFoldDB" id="A0A194QRK5"/>
<dbReference type="InParanoid" id="A0A194QRK5"/>
<reference evidence="1 2" key="1">
    <citation type="journal article" date="2015" name="Nat. Commun.">
        <title>Outbred genome sequencing and CRISPR/Cas9 gene editing in butterflies.</title>
        <authorList>
            <person name="Li X."/>
            <person name="Fan D."/>
            <person name="Zhang W."/>
            <person name="Liu G."/>
            <person name="Zhang L."/>
            <person name="Zhao L."/>
            <person name="Fang X."/>
            <person name="Chen L."/>
            <person name="Dong Y."/>
            <person name="Chen Y."/>
            <person name="Ding Y."/>
            <person name="Zhao R."/>
            <person name="Feng M."/>
            <person name="Zhu Y."/>
            <person name="Feng Y."/>
            <person name="Jiang X."/>
            <person name="Zhu D."/>
            <person name="Xiang H."/>
            <person name="Feng X."/>
            <person name="Li S."/>
            <person name="Wang J."/>
            <person name="Zhang G."/>
            <person name="Kronforst M.R."/>
            <person name="Wang W."/>
        </authorList>
    </citation>
    <scope>NUCLEOTIDE SEQUENCE [LARGE SCALE GENOMIC DNA]</scope>
    <source>
        <strain evidence="1">Ya'a_city_454_Pm</strain>
        <tissue evidence="1">Whole body</tissue>
    </source>
</reference>
<organism evidence="1 2">
    <name type="scientific">Papilio machaon</name>
    <name type="common">Old World swallowtail butterfly</name>
    <dbReference type="NCBI Taxonomy" id="76193"/>
    <lineage>
        <taxon>Eukaryota</taxon>
        <taxon>Metazoa</taxon>
        <taxon>Ecdysozoa</taxon>
        <taxon>Arthropoda</taxon>
        <taxon>Hexapoda</taxon>
        <taxon>Insecta</taxon>
        <taxon>Pterygota</taxon>
        <taxon>Neoptera</taxon>
        <taxon>Endopterygota</taxon>
        <taxon>Lepidoptera</taxon>
        <taxon>Glossata</taxon>
        <taxon>Ditrysia</taxon>
        <taxon>Papilionoidea</taxon>
        <taxon>Papilionidae</taxon>
        <taxon>Papilioninae</taxon>
        <taxon>Papilio</taxon>
    </lineage>
</organism>
<gene>
    <name evidence="1" type="ORF">RR48_12882</name>
</gene>
<dbReference type="STRING" id="76193.A0A194QRK5"/>
<name>A0A194QRK5_PAPMA</name>
<dbReference type="Proteomes" id="UP000053240">
    <property type="component" value="Unassembled WGS sequence"/>
</dbReference>
<sequence>MTRGVYNDLNAVSDLLDLKVRGHPKNVAWSGGPLHCECEHGVDFWAHGGKYIKDNVIAIKAVSFNENIFVITPRLKRGVLATVWQVIKGRQGVELDAFPSVTDHALADCDALQNSVDCHLDHLRRVDANLIGPVLQTKANLRLRQPISSTSIAPFTDISNHASRGAIIVHEVSSNDGWSVLACAPAIGIQLALVKRGPLHNSLMLSDASRGAIIVHEVSSNDGWSVLACAPAIGIQLALVKRGPLHNSLMLIRIHHRGLLELDTAALKRKICNSPLTVIGEKDQAVFLLGFDAHHLYLRHSECADVLSWDIQKPYSNLMNIHSAGPQMVPTSVTSDPLKHSLLVLDTNYAETVLETKATYHKLTFIGQV</sequence>
<dbReference type="EMBL" id="KQ461155">
    <property type="protein sequence ID" value="KPJ08143.1"/>
    <property type="molecule type" value="Genomic_DNA"/>
</dbReference>
<protein>
    <submittedName>
        <fullName evidence="1">Uncharacterized protein</fullName>
    </submittedName>
</protein>
<evidence type="ECO:0000313" key="1">
    <source>
        <dbReference type="EMBL" id="KPJ08143.1"/>
    </source>
</evidence>
<evidence type="ECO:0000313" key="2">
    <source>
        <dbReference type="Proteomes" id="UP000053240"/>
    </source>
</evidence>